<name>A0ABW0Y6V8_9GAMM</name>
<evidence type="ECO:0000313" key="1">
    <source>
        <dbReference type="EMBL" id="MFC5705461.1"/>
    </source>
</evidence>
<proteinExistence type="predicted"/>
<dbReference type="RefSeq" id="WP_042640903.1">
    <property type="nucleotide sequence ID" value="NZ_CDDF01000005.1"/>
</dbReference>
<protein>
    <submittedName>
        <fullName evidence="1">Uncharacterized protein</fullName>
    </submittedName>
</protein>
<dbReference type="Proteomes" id="UP001596132">
    <property type="component" value="Unassembled WGS sequence"/>
</dbReference>
<evidence type="ECO:0000313" key="2">
    <source>
        <dbReference type="Proteomes" id="UP001596132"/>
    </source>
</evidence>
<sequence>MANRFISSYRALASKAAALFAELSEFQQRIWVVSIVNDAYTDTFIVNEGSFEEPMQWMIRKGYDAGMVQQVDQMRRSQAIQIELGSASHRLMRVK</sequence>
<reference evidence="2" key="1">
    <citation type="journal article" date="2019" name="Int. J. Syst. Evol. Microbiol.">
        <title>The Global Catalogue of Microorganisms (GCM) 10K type strain sequencing project: providing services to taxonomists for standard genome sequencing and annotation.</title>
        <authorList>
            <consortium name="The Broad Institute Genomics Platform"/>
            <consortium name="The Broad Institute Genome Sequencing Center for Infectious Disease"/>
            <person name="Wu L."/>
            <person name="Ma J."/>
        </authorList>
    </citation>
    <scope>NUCLEOTIDE SEQUENCE [LARGE SCALE GENOMIC DNA]</scope>
    <source>
        <strain evidence="2">KCTC 15012</strain>
    </source>
</reference>
<comment type="caution">
    <text evidence="1">The sequence shown here is derived from an EMBL/GenBank/DDBJ whole genome shotgun (WGS) entry which is preliminary data.</text>
</comment>
<dbReference type="EMBL" id="JBHSPP010000005">
    <property type="protein sequence ID" value="MFC5705461.1"/>
    <property type="molecule type" value="Genomic_DNA"/>
</dbReference>
<organism evidence="1 2">
    <name type="scientific">Aeromonas eucrenophila</name>
    <dbReference type="NCBI Taxonomy" id="649"/>
    <lineage>
        <taxon>Bacteria</taxon>
        <taxon>Pseudomonadati</taxon>
        <taxon>Pseudomonadota</taxon>
        <taxon>Gammaproteobacteria</taxon>
        <taxon>Aeromonadales</taxon>
        <taxon>Aeromonadaceae</taxon>
        <taxon>Aeromonas</taxon>
    </lineage>
</organism>
<gene>
    <name evidence="1" type="ORF">ACFPVW_05105</name>
</gene>
<keyword evidence="2" id="KW-1185">Reference proteome</keyword>
<accession>A0ABW0Y6V8</accession>